<dbReference type="Proteomes" id="UP000252355">
    <property type="component" value="Unassembled WGS sequence"/>
</dbReference>
<feature type="region of interest" description="Disordered" evidence="1">
    <location>
        <begin position="279"/>
        <end position="365"/>
    </location>
</feature>
<organism evidence="4 5">
    <name type="scientific">Candidatus Ozemobacter sibiricus</name>
    <dbReference type="NCBI Taxonomy" id="2268124"/>
    <lineage>
        <taxon>Bacteria</taxon>
        <taxon>Candidatus Ozemobacteria</taxon>
        <taxon>Candidatus Ozemobacterales</taxon>
        <taxon>Candidatus Ozemobacteraceae</taxon>
        <taxon>Candidatus Ozemobacter</taxon>
    </lineage>
</organism>
<evidence type="ECO:0000256" key="1">
    <source>
        <dbReference type="SAM" id="MobiDB-lite"/>
    </source>
</evidence>
<evidence type="ECO:0000259" key="3">
    <source>
        <dbReference type="Pfam" id="PF13490"/>
    </source>
</evidence>
<dbReference type="AlphaFoldDB" id="A0A367ZQM2"/>
<dbReference type="Pfam" id="PF13490">
    <property type="entry name" value="zf-HC2"/>
    <property type="match status" value="1"/>
</dbReference>
<name>A0A367ZQM2_9BACT</name>
<accession>A0A367ZQM2</accession>
<keyword evidence="2" id="KW-0812">Transmembrane</keyword>
<gene>
    <name evidence="4" type="ORF">OZSIB_3522</name>
</gene>
<sequence length="365" mass="39529">MTCEEWRQRLEAGDDLDLAPAEQKALASHLATCPSCQAAWEAQKRAVRRLREFYRSFDPQPGQVFQFTYPSDPASPKSLWEWVVALLPRSSFSLAMVGALALLFLYLLLPGLPRDPQRDRKNYGWIAVYGKMTARHSKDSPRPGKPLLRSTLYEVRTLTELSADSVIKALLQPDSVFQFDTGSVTLEGTARFTVATTTNRWPIEFPGGQIILQGTSTHPEVSANIHISQREVVVEPLMGSVLIDLPSSSLKVSASQTAVLRPNHDPLIATFSPSLFDSSGEFQGVPPRFPSRSSSAQPGTPSDTPAPSQGTNSASPPAATFPGTQPHDDASSASTLASPTTAVATATIDDASEPGLTNPEDFLRQ</sequence>
<feature type="transmembrane region" description="Helical" evidence="2">
    <location>
        <begin position="92"/>
        <end position="112"/>
    </location>
</feature>
<feature type="domain" description="Putative zinc-finger" evidence="3">
    <location>
        <begin position="3"/>
        <end position="37"/>
    </location>
</feature>
<feature type="compositionally biased region" description="Low complexity" evidence="1">
    <location>
        <begin position="331"/>
        <end position="349"/>
    </location>
</feature>
<dbReference type="EMBL" id="QOQW01000007">
    <property type="protein sequence ID" value="RCK80340.1"/>
    <property type="molecule type" value="Genomic_DNA"/>
</dbReference>
<dbReference type="InterPro" id="IPR027383">
    <property type="entry name" value="Znf_put"/>
</dbReference>
<keyword evidence="2" id="KW-0472">Membrane</keyword>
<protein>
    <recommendedName>
        <fullName evidence="3">Putative zinc-finger domain-containing protein</fullName>
    </recommendedName>
</protein>
<reference evidence="4 5" key="1">
    <citation type="submission" date="2018-05" db="EMBL/GenBank/DDBJ databases">
        <title>A metagenomic window into the 2 km-deep terrestrial subsurface aquifer revealed taxonomically and functionally diverse microbial community comprising novel uncultured bacterial lineages.</title>
        <authorList>
            <person name="Kadnikov V.V."/>
            <person name="Mardanov A.V."/>
            <person name="Beletsky A.V."/>
            <person name="Banks D."/>
            <person name="Pimenov N.V."/>
            <person name="Frank Y.A."/>
            <person name="Karnachuk O.V."/>
            <person name="Ravin N.V."/>
        </authorList>
    </citation>
    <scope>NUCLEOTIDE SEQUENCE [LARGE SCALE GENOMIC DNA]</scope>
    <source>
        <strain evidence="4">BY5</strain>
    </source>
</reference>
<proteinExistence type="predicted"/>
<keyword evidence="2" id="KW-1133">Transmembrane helix</keyword>
<feature type="compositionally biased region" description="Polar residues" evidence="1">
    <location>
        <begin position="291"/>
        <end position="315"/>
    </location>
</feature>
<evidence type="ECO:0000313" key="5">
    <source>
        <dbReference type="Proteomes" id="UP000252355"/>
    </source>
</evidence>
<comment type="caution">
    <text evidence="4">The sequence shown here is derived from an EMBL/GenBank/DDBJ whole genome shotgun (WGS) entry which is preliminary data.</text>
</comment>
<evidence type="ECO:0000256" key="2">
    <source>
        <dbReference type="SAM" id="Phobius"/>
    </source>
</evidence>
<evidence type="ECO:0000313" key="4">
    <source>
        <dbReference type="EMBL" id="RCK80340.1"/>
    </source>
</evidence>